<evidence type="ECO:0000313" key="2">
    <source>
        <dbReference type="EMBL" id="KAH0882897.1"/>
    </source>
</evidence>
<sequence length="384" mass="42923">MKDSGKVKMSEEKDSSRVKAQGDNDQIPDHDTVRLITGSWVREQYGKWIFDSLSEESCYRVTLLHGIEYEDLVQMVKSTLRIVAPNVTIKLSYQYLSRMQINEDDGSTPQFISDDYDVESFVQMRHKIEEVNLYVTISEHNNGFTTGKTRPPFASVTDQTLIRNEDEEESDADDMLEEEWLQFAMSETPLTCPHKKNNVGGSFAVPGSQTLASPPREPVNKGKGKAIATEGDTDAPTLNCLLPETSINKGAYRGNGESSQAVRRRLFDGPIVPSNRAVEVDDHTNAQGETIEAQTVGGLSGVAPPSSVYTWTRFQDTLHDLLNDESSEPVLFTPDAPPVIDSGEEDGFEHWTRAHFSGVLIFVFLFLTQPAYDPLWGYRLFTAK</sequence>
<reference evidence="2 3" key="1">
    <citation type="submission" date="2021-05" db="EMBL/GenBank/DDBJ databases">
        <title>Genome Assembly of Synthetic Allotetraploid Brassica napus Reveals Homoeologous Exchanges between Subgenomes.</title>
        <authorList>
            <person name="Davis J.T."/>
        </authorList>
    </citation>
    <scope>NUCLEOTIDE SEQUENCE [LARGE SCALE GENOMIC DNA]</scope>
    <source>
        <strain evidence="3">cv. Da-Ae</strain>
        <tissue evidence="2">Seedling</tissue>
    </source>
</reference>
<evidence type="ECO:0000256" key="1">
    <source>
        <dbReference type="SAM" id="MobiDB-lite"/>
    </source>
</evidence>
<accession>A0ABQ7ZRM3</accession>
<name>A0ABQ7ZRM3_BRANA</name>
<comment type="caution">
    <text evidence="2">The sequence shown here is derived from an EMBL/GenBank/DDBJ whole genome shotgun (WGS) entry which is preliminary data.</text>
</comment>
<dbReference type="EMBL" id="JAGKQM010000014">
    <property type="protein sequence ID" value="KAH0882897.1"/>
    <property type="molecule type" value="Genomic_DNA"/>
</dbReference>
<organism evidence="2 3">
    <name type="scientific">Brassica napus</name>
    <name type="common">Rape</name>
    <dbReference type="NCBI Taxonomy" id="3708"/>
    <lineage>
        <taxon>Eukaryota</taxon>
        <taxon>Viridiplantae</taxon>
        <taxon>Streptophyta</taxon>
        <taxon>Embryophyta</taxon>
        <taxon>Tracheophyta</taxon>
        <taxon>Spermatophyta</taxon>
        <taxon>Magnoliopsida</taxon>
        <taxon>eudicotyledons</taxon>
        <taxon>Gunneridae</taxon>
        <taxon>Pentapetalae</taxon>
        <taxon>rosids</taxon>
        <taxon>malvids</taxon>
        <taxon>Brassicales</taxon>
        <taxon>Brassicaceae</taxon>
        <taxon>Brassiceae</taxon>
        <taxon>Brassica</taxon>
    </lineage>
</organism>
<keyword evidence="3" id="KW-1185">Reference proteome</keyword>
<proteinExistence type="predicted"/>
<feature type="region of interest" description="Disordered" evidence="1">
    <location>
        <begin position="207"/>
        <end position="231"/>
    </location>
</feature>
<dbReference type="Proteomes" id="UP000824890">
    <property type="component" value="Unassembled WGS sequence"/>
</dbReference>
<evidence type="ECO:0000313" key="3">
    <source>
        <dbReference type="Proteomes" id="UP000824890"/>
    </source>
</evidence>
<protein>
    <submittedName>
        <fullName evidence="2">Uncharacterized protein</fullName>
    </submittedName>
</protein>
<gene>
    <name evidence="2" type="ORF">HID58_058993</name>
</gene>
<feature type="region of interest" description="Disordered" evidence="1">
    <location>
        <begin position="1"/>
        <end position="28"/>
    </location>
</feature>